<dbReference type="PRINTS" id="PR00445">
    <property type="entry name" value="HUPFHYPC"/>
</dbReference>
<dbReference type="GO" id="GO:0005506">
    <property type="term" value="F:iron ion binding"/>
    <property type="evidence" value="ECO:0007669"/>
    <property type="project" value="TreeGrafter"/>
</dbReference>
<dbReference type="InterPro" id="IPR001109">
    <property type="entry name" value="Hydrogenase_HupF/HypC"/>
</dbReference>
<dbReference type="NCBIfam" id="TIGR00074">
    <property type="entry name" value="hypC_hupF"/>
    <property type="match status" value="1"/>
</dbReference>
<evidence type="ECO:0000256" key="1">
    <source>
        <dbReference type="ARBA" id="ARBA00006018"/>
    </source>
</evidence>
<organism evidence="2 3">
    <name type="scientific">Aquicella lusitana</name>
    <dbReference type="NCBI Taxonomy" id="254246"/>
    <lineage>
        <taxon>Bacteria</taxon>
        <taxon>Pseudomonadati</taxon>
        <taxon>Pseudomonadota</taxon>
        <taxon>Gammaproteobacteria</taxon>
        <taxon>Legionellales</taxon>
        <taxon>Coxiellaceae</taxon>
        <taxon>Aquicella</taxon>
    </lineage>
</organism>
<reference evidence="2 3" key="1">
    <citation type="submission" date="2018-07" db="EMBL/GenBank/DDBJ databases">
        <title>Genomic Encyclopedia of Type Strains, Phase IV (KMG-IV): sequencing the most valuable type-strain genomes for metagenomic binning, comparative biology and taxonomic classification.</title>
        <authorList>
            <person name="Goeker M."/>
        </authorList>
    </citation>
    <scope>NUCLEOTIDE SEQUENCE [LARGE SCALE GENOMIC DNA]</scope>
    <source>
        <strain evidence="2 3">DSM 16500</strain>
    </source>
</reference>
<dbReference type="FunFam" id="2.30.30.140:FF:000022">
    <property type="entry name" value="Hydrogenase assembly chaperone HybG"/>
    <property type="match status" value="1"/>
</dbReference>
<dbReference type="InterPro" id="IPR019812">
    <property type="entry name" value="Hydgase_assmbl_chp_CS"/>
</dbReference>
<dbReference type="GO" id="GO:1902670">
    <property type="term" value="F:carbon dioxide binding"/>
    <property type="evidence" value="ECO:0007669"/>
    <property type="project" value="TreeGrafter"/>
</dbReference>
<dbReference type="PANTHER" id="PTHR35177">
    <property type="entry name" value="HYDROGENASE MATURATION FACTOR HYBG"/>
    <property type="match status" value="1"/>
</dbReference>
<dbReference type="EMBL" id="QQAX01000011">
    <property type="protein sequence ID" value="RDI43416.1"/>
    <property type="molecule type" value="Genomic_DNA"/>
</dbReference>
<evidence type="ECO:0000313" key="3">
    <source>
        <dbReference type="Proteomes" id="UP000254720"/>
    </source>
</evidence>
<dbReference type="AlphaFoldDB" id="A0A370GJK4"/>
<dbReference type="PANTHER" id="PTHR35177:SF2">
    <property type="entry name" value="HYDROGENASE MATURATION FACTOR HYBG"/>
    <property type="match status" value="1"/>
</dbReference>
<name>A0A370GJK4_9COXI</name>
<dbReference type="Pfam" id="PF01455">
    <property type="entry name" value="HupF_HypC"/>
    <property type="match status" value="1"/>
</dbReference>
<comment type="similarity">
    <text evidence="1">Belongs to the HupF/HypC family.</text>
</comment>
<dbReference type="OrthoDB" id="9806017at2"/>
<proteinExistence type="inferred from homology"/>
<accession>A0A370GJK4</accession>
<sequence length="78" mass="8491">MCLAIPAKIIALLENERAVVNLGGIKKEVSLSLVENIKEGDYVVIHVGYVIARLDEAEAQKTLKILSEIATEVERTAS</sequence>
<comment type="caution">
    <text evidence="2">The sequence shown here is derived from an EMBL/GenBank/DDBJ whole genome shotgun (WGS) entry which is preliminary data.</text>
</comment>
<dbReference type="Gene3D" id="2.30.30.140">
    <property type="match status" value="1"/>
</dbReference>
<dbReference type="PROSITE" id="PS01097">
    <property type="entry name" value="HUPF_HYPC"/>
    <property type="match status" value="1"/>
</dbReference>
<protein>
    <submittedName>
        <fullName evidence="2">Hydrogenase maturation protein HypC</fullName>
    </submittedName>
</protein>
<dbReference type="SUPFAM" id="SSF159127">
    <property type="entry name" value="HupF/HypC-like"/>
    <property type="match status" value="1"/>
</dbReference>
<keyword evidence="3" id="KW-1185">Reference proteome</keyword>
<evidence type="ECO:0000313" key="2">
    <source>
        <dbReference type="EMBL" id="RDI43416.1"/>
    </source>
</evidence>
<dbReference type="RefSeq" id="WP_114834443.1">
    <property type="nucleotide sequence ID" value="NZ_LR699114.1"/>
</dbReference>
<gene>
    <name evidence="2" type="ORF">C8D86_11172</name>
</gene>
<dbReference type="Proteomes" id="UP000254720">
    <property type="component" value="Unassembled WGS sequence"/>
</dbReference>
<dbReference type="GO" id="GO:0051604">
    <property type="term" value="P:protein maturation"/>
    <property type="evidence" value="ECO:0007669"/>
    <property type="project" value="TreeGrafter"/>
</dbReference>